<gene>
    <name evidence="2" type="ORF">DFP97_12255</name>
</gene>
<organism evidence="2 3">
    <name type="scientific">Paenibacillus prosopidis</name>
    <dbReference type="NCBI Taxonomy" id="630520"/>
    <lineage>
        <taxon>Bacteria</taxon>
        <taxon>Bacillati</taxon>
        <taxon>Bacillota</taxon>
        <taxon>Bacilli</taxon>
        <taxon>Bacillales</taxon>
        <taxon>Paenibacillaceae</taxon>
        <taxon>Paenibacillus</taxon>
    </lineage>
</organism>
<dbReference type="InterPro" id="IPR041311">
    <property type="entry name" value="LPD29"/>
</dbReference>
<evidence type="ECO:0000313" key="2">
    <source>
        <dbReference type="EMBL" id="RCW41619.1"/>
    </source>
</evidence>
<keyword evidence="3" id="KW-1185">Reference proteome</keyword>
<evidence type="ECO:0000259" key="1">
    <source>
        <dbReference type="Pfam" id="PF18847"/>
    </source>
</evidence>
<feature type="domain" description="Large polyvalent protein associated" evidence="1">
    <location>
        <begin position="9"/>
        <end position="76"/>
    </location>
</feature>
<protein>
    <recommendedName>
        <fullName evidence="1">Large polyvalent protein associated domain-containing protein</fullName>
    </recommendedName>
</protein>
<proteinExistence type="predicted"/>
<comment type="caution">
    <text evidence="2">The sequence shown here is derived from an EMBL/GenBank/DDBJ whole genome shotgun (WGS) entry which is preliminary data.</text>
</comment>
<accession>A0A368VL74</accession>
<dbReference type="RefSeq" id="WP_114383718.1">
    <property type="nucleotide sequence ID" value="NZ_QPJD01000022.1"/>
</dbReference>
<dbReference type="Pfam" id="PF18847">
    <property type="entry name" value="LPD29"/>
    <property type="match status" value="1"/>
</dbReference>
<reference evidence="2 3" key="1">
    <citation type="submission" date="2018-07" db="EMBL/GenBank/DDBJ databases">
        <title>Genomic Encyclopedia of Type Strains, Phase III (KMG-III): the genomes of soil and plant-associated and newly described type strains.</title>
        <authorList>
            <person name="Whitman W."/>
        </authorList>
    </citation>
    <scope>NUCLEOTIDE SEQUENCE [LARGE SCALE GENOMIC DNA]</scope>
    <source>
        <strain evidence="2 3">CECT 7506</strain>
    </source>
</reference>
<dbReference type="EMBL" id="QPJD01000022">
    <property type="protein sequence ID" value="RCW41619.1"/>
    <property type="molecule type" value="Genomic_DNA"/>
</dbReference>
<sequence>MTMEKISIPGKEAKKHILAALKLVFPGFKFSLTSEYDSVLVSWTDGPLTPDVQKVLNRFESYTRVLWKTDYTEPTGYEWKGQLYLGPRYLSTVRRLSDERKAELIEYMAAGGADYYDAKVFERVDAEREMIREGNLDGFEPKNLPDLMRDAAPEIDKREKKGIQSGDTPAAVMVEPKQTAQVINFPNRGSAVREHEFYKTLDPEQRLKLRTLQMLFKVDADRLIESGLSVDEAFSLAATHVLK</sequence>
<name>A0A368VL74_9BACL</name>
<dbReference type="AlphaFoldDB" id="A0A368VL74"/>
<evidence type="ECO:0000313" key="3">
    <source>
        <dbReference type="Proteomes" id="UP000252415"/>
    </source>
</evidence>
<dbReference type="Proteomes" id="UP000252415">
    <property type="component" value="Unassembled WGS sequence"/>
</dbReference>
<dbReference type="OrthoDB" id="2666768at2"/>